<dbReference type="InterPro" id="IPR044672">
    <property type="entry name" value="MOCS2A"/>
</dbReference>
<organism evidence="4 5">
    <name type="scientific">Candidatus Seongchinamella marina</name>
    <dbReference type="NCBI Taxonomy" id="2518990"/>
    <lineage>
        <taxon>Bacteria</taxon>
        <taxon>Pseudomonadati</taxon>
        <taxon>Pseudomonadota</taxon>
        <taxon>Gammaproteobacteria</taxon>
        <taxon>Cellvibrionales</taxon>
        <taxon>Halieaceae</taxon>
        <taxon>Seongchinamella</taxon>
    </lineage>
</organism>
<evidence type="ECO:0000256" key="2">
    <source>
        <dbReference type="ARBA" id="ARBA00024200"/>
    </source>
</evidence>
<dbReference type="SUPFAM" id="SSF54285">
    <property type="entry name" value="MoaD/ThiS"/>
    <property type="match status" value="1"/>
</dbReference>
<name>A0ABT3STF4_9GAMM</name>
<dbReference type="InterPro" id="IPR003749">
    <property type="entry name" value="ThiS/MoaD-like"/>
</dbReference>
<keyword evidence="1" id="KW-0547">Nucleotide-binding</keyword>
<comment type="similarity">
    <text evidence="2">Belongs to the MoaD family.</text>
</comment>
<dbReference type="EMBL" id="SHNP01000002">
    <property type="protein sequence ID" value="MCX2973272.1"/>
    <property type="molecule type" value="Genomic_DNA"/>
</dbReference>
<evidence type="ECO:0000256" key="3">
    <source>
        <dbReference type="ARBA" id="ARBA00024247"/>
    </source>
</evidence>
<evidence type="ECO:0000313" key="5">
    <source>
        <dbReference type="Proteomes" id="UP001143307"/>
    </source>
</evidence>
<dbReference type="InterPro" id="IPR016155">
    <property type="entry name" value="Mopterin_synth/thiamin_S_b"/>
</dbReference>
<sequence length="84" mass="9417">MLRVLFFGRFREELDCAELNLVFSENYTNLQGLQDALIAERGDQWLEVLAQENVIRAVNQEVATQNVALSDGDEIAFFPPVTGG</sequence>
<proteinExistence type="inferred from homology"/>
<dbReference type="RefSeq" id="WP_279252208.1">
    <property type="nucleotide sequence ID" value="NZ_SHNP01000002.1"/>
</dbReference>
<dbReference type="PANTHER" id="PTHR33359:SF1">
    <property type="entry name" value="MOLYBDOPTERIN SYNTHASE SULFUR CARRIER SUBUNIT"/>
    <property type="match status" value="1"/>
</dbReference>
<dbReference type="CDD" id="cd00754">
    <property type="entry name" value="Ubl_MoaD"/>
    <property type="match status" value="1"/>
</dbReference>
<comment type="caution">
    <text evidence="4">The sequence shown here is derived from an EMBL/GenBank/DDBJ whole genome shotgun (WGS) entry which is preliminary data.</text>
</comment>
<gene>
    <name evidence="4" type="ORF">EYC87_06685</name>
</gene>
<reference evidence="4" key="1">
    <citation type="submission" date="2019-02" db="EMBL/GenBank/DDBJ databases">
        <authorList>
            <person name="Li S.-H."/>
        </authorList>
    </citation>
    <scope>NUCLEOTIDE SEQUENCE</scope>
    <source>
        <strain evidence="4">IMCC8485</strain>
    </source>
</reference>
<protein>
    <recommendedName>
        <fullName evidence="3">Molybdopterin synthase sulfur carrier subunit</fullName>
    </recommendedName>
</protein>
<dbReference type="PANTHER" id="PTHR33359">
    <property type="entry name" value="MOLYBDOPTERIN SYNTHASE SULFUR CARRIER SUBUNIT"/>
    <property type="match status" value="1"/>
</dbReference>
<evidence type="ECO:0000313" key="4">
    <source>
        <dbReference type="EMBL" id="MCX2973272.1"/>
    </source>
</evidence>
<keyword evidence="5" id="KW-1185">Reference proteome</keyword>
<dbReference type="InterPro" id="IPR012675">
    <property type="entry name" value="Beta-grasp_dom_sf"/>
</dbReference>
<dbReference type="Pfam" id="PF02597">
    <property type="entry name" value="ThiS"/>
    <property type="match status" value="1"/>
</dbReference>
<evidence type="ECO:0000256" key="1">
    <source>
        <dbReference type="ARBA" id="ARBA00022741"/>
    </source>
</evidence>
<dbReference type="Gene3D" id="3.10.20.30">
    <property type="match status" value="1"/>
</dbReference>
<dbReference type="Proteomes" id="UP001143307">
    <property type="component" value="Unassembled WGS sequence"/>
</dbReference>
<accession>A0ABT3STF4</accession>